<reference evidence="3" key="1">
    <citation type="submission" date="2016-10" db="EMBL/GenBank/DDBJ databases">
        <authorList>
            <person name="Varghese N."/>
            <person name="Submissions S."/>
        </authorList>
    </citation>
    <scope>NUCLEOTIDE SEQUENCE [LARGE SCALE GENOMIC DNA]</scope>
    <source>
        <strain evidence="3">Gh-105</strain>
    </source>
</reference>
<keyword evidence="3" id="KW-1185">Reference proteome</keyword>
<keyword evidence="1" id="KW-0472">Membrane</keyword>
<gene>
    <name evidence="2" type="ORF">SAMN05192565_10931</name>
</gene>
<dbReference type="EMBL" id="FOPM01000009">
    <property type="protein sequence ID" value="SFG72565.1"/>
    <property type="molecule type" value="Genomic_DNA"/>
</dbReference>
<accession>A0A1I2U5W5</accession>
<evidence type="ECO:0000256" key="1">
    <source>
        <dbReference type="SAM" id="Phobius"/>
    </source>
</evidence>
<dbReference type="STRING" id="582675.SAMN05192565_10931"/>
<feature type="transmembrane region" description="Helical" evidence="1">
    <location>
        <begin position="68"/>
        <end position="88"/>
    </location>
</feature>
<dbReference type="Proteomes" id="UP000199229">
    <property type="component" value="Unassembled WGS sequence"/>
</dbReference>
<keyword evidence="1" id="KW-0812">Transmembrane</keyword>
<proteinExistence type="predicted"/>
<feature type="transmembrane region" description="Helical" evidence="1">
    <location>
        <begin position="35"/>
        <end position="56"/>
    </location>
</feature>
<dbReference type="AlphaFoldDB" id="A0A1I2U5W5"/>
<sequence length="92" mass="9839">MEGDADVRDGDRLPETLDASARKLAAKRINERVKLLANLLNSLGIGVIGAGVIVPGVHDPTRITLQTLAWIATGLVLHLLAQSVLAFMRSED</sequence>
<protein>
    <submittedName>
        <fullName evidence="2">Uncharacterized protein</fullName>
    </submittedName>
</protein>
<organism evidence="2 3">
    <name type="scientific">Methylobacterium gossipiicola</name>
    <dbReference type="NCBI Taxonomy" id="582675"/>
    <lineage>
        <taxon>Bacteria</taxon>
        <taxon>Pseudomonadati</taxon>
        <taxon>Pseudomonadota</taxon>
        <taxon>Alphaproteobacteria</taxon>
        <taxon>Hyphomicrobiales</taxon>
        <taxon>Methylobacteriaceae</taxon>
        <taxon>Methylobacterium</taxon>
    </lineage>
</organism>
<evidence type="ECO:0000313" key="2">
    <source>
        <dbReference type="EMBL" id="SFG72565.1"/>
    </source>
</evidence>
<evidence type="ECO:0000313" key="3">
    <source>
        <dbReference type="Proteomes" id="UP000199229"/>
    </source>
</evidence>
<name>A0A1I2U5W5_9HYPH</name>
<keyword evidence="1" id="KW-1133">Transmembrane helix</keyword>